<sequence length="1104" mass="120684">MDDLVASYLEQRGYQNGGGGVAAPAGLHDYARHVGLSIDACASNHVLFHGMNKGDPAAYERAYTTLLAWIGNSLDMYKLELHAVAFPLFVHCYLELVAKGHADAAKAYFTRHAKDHQRLHKHEIRSLGSVLTREHLGLNEYAKQVLHSKFHVQLSLLGFQLLHTFLSDHQMFLLLCILNDRVTISVQTNHPSLTIAQCDTLAPHESTAMTTSLLFQTSDEISQQVQHTPEANHIAAQVTSGDYDMAYMVQTAGGDVSESLTLASLHQVPLLWGVLPPRKRAVAAATEDGDGDVDSSAAATDTTSPPTTTASSSGPADTKAKDSVANAANNAATLSAPGAVTGPAPDRSSSFNANLLEKLVLRQPADVQEAVNADAQLALSSSQLPSALCFTVANASEHLTNVCFSAQGDVVGGAFDDASFRHAGPVYGCGFTPDNRFAVTSSADSTVRLWSLASRTSMVVFRAHTYPVWDVAVAPLGYYFASASMDRTARLWSTDRVQPLRVFAGHLSDVECVTFHPNHNYLATGSTDKTVRLWDVQTGHCLRVFAGHYGGVSAVAFSPNGRYLASAGDDTLVNIWDLHMGKKLETLVGHQDAVHSLAFSAESTLVASGGADHTVRLWDMHRLDGATHKAPPVTVKSQHHNQFKRKTAAGLAPSRALLKTFTTKRTPVLRVQFTPRNMLLVASFAAASVVASTALSKAPLPQSYSFACSGWLKTYLFGVGKALQEMELHREATMLGTSGGSLAALSLCLDNDFDEMVHGVVHDMAPSARSSIKNAFRVKEYLDNAMRLWGNFERPGALEQAKRCVIVYSSISKWSSRRASVFDSVEDLTTSIHASCCAVPICGLPFRFKGEWVMDGGLFDFQPILDASTVTISPFYCTQADIKPSQYVPMWWAMYPPEPERIQWLYELGKHDAYVWAKKHGYTAKTHVSPLPLESRAIYQTKLGRFLGYKTMESHVLDFFFMLTVVAIWKPVAFTLLYTELWVRALVHATESGVLAMSSAGAWNWLATVSVALTLMGAGMVLPTSLLQCVGVGMCMMLCFFTSCSARLDKSYHKWVHCLTCVQIVFSMSLFLRTIPVVGSRVSMKKHQWLVEYSIVYRLTKDFL</sequence>
<evidence type="ECO:0000313" key="14">
    <source>
        <dbReference type="Proteomes" id="UP000284702"/>
    </source>
</evidence>
<feature type="compositionally biased region" description="Low complexity" evidence="9">
    <location>
        <begin position="294"/>
        <end position="317"/>
    </location>
</feature>
<dbReference type="Proteomes" id="UP000284702">
    <property type="component" value="Unassembled WGS sequence"/>
</dbReference>
<proteinExistence type="predicted"/>
<dbReference type="InterPro" id="IPR007582">
    <property type="entry name" value="TFIID_NTD2"/>
</dbReference>
<evidence type="ECO:0000256" key="4">
    <source>
        <dbReference type="ARBA" id="ARBA00023015"/>
    </source>
</evidence>
<evidence type="ECO:0000256" key="7">
    <source>
        <dbReference type="ARBA" id="ARBA00023242"/>
    </source>
</evidence>
<name>A0A425D3R2_APHAT</name>
<dbReference type="PANTHER" id="PTHR19879:SF1">
    <property type="entry name" value="CANNONBALL-RELATED"/>
    <property type="match status" value="1"/>
</dbReference>
<keyword evidence="3" id="KW-0677">Repeat</keyword>
<evidence type="ECO:0000313" key="13">
    <source>
        <dbReference type="EMBL" id="RQM23877.1"/>
    </source>
</evidence>
<evidence type="ECO:0000256" key="5">
    <source>
        <dbReference type="ARBA" id="ARBA00023098"/>
    </source>
</evidence>
<feature type="domain" description="PNPLA" evidence="11">
    <location>
        <begin position="714"/>
        <end position="867"/>
    </location>
</feature>
<feature type="repeat" description="WD" evidence="8">
    <location>
        <begin position="587"/>
        <end position="620"/>
    </location>
</feature>
<comment type="subcellular location">
    <subcellularLocation>
        <location evidence="1">Nucleus</location>
    </subcellularLocation>
</comment>
<dbReference type="VEuPathDB" id="FungiDB:H257_03577"/>
<dbReference type="Gene3D" id="2.130.10.10">
    <property type="entry name" value="YVTN repeat-like/Quinoprotein amine dehydrogenase"/>
    <property type="match status" value="2"/>
</dbReference>
<feature type="transmembrane region" description="Helical" evidence="10">
    <location>
        <begin position="959"/>
        <end position="982"/>
    </location>
</feature>
<dbReference type="CDD" id="cd00200">
    <property type="entry name" value="WD40"/>
    <property type="match status" value="1"/>
</dbReference>
<dbReference type="PRINTS" id="PR00320">
    <property type="entry name" value="GPROTEINBRPT"/>
</dbReference>
<dbReference type="GO" id="GO:0006367">
    <property type="term" value="P:transcription initiation at RNA polymerase II promoter"/>
    <property type="evidence" value="ECO:0007669"/>
    <property type="project" value="TreeGrafter"/>
</dbReference>
<evidence type="ECO:0000259" key="12">
    <source>
        <dbReference type="Pfam" id="PF04494"/>
    </source>
</evidence>
<feature type="repeat" description="WD" evidence="8">
    <location>
        <begin position="503"/>
        <end position="544"/>
    </location>
</feature>
<dbReference type="InterPro" id="IPR016035">
    <property type="entry name" value="Acyl_Trfase/lysoPLipase"/>
</dbReference>
<evidence type="ECO:0000256" key="10">
    <source>
        <dbReference type="SAM" id="Phobius"/>
    </source>
</evidence>
<protein>
    <submittedName>
        <fullName evidence="13">Uncharacterized protein</fullName>
    </submittedName>
</protein>
<dbReference type="InterPro" id="IPR036322">
    <property type="entry name" value="WD40_repeat_dom_sf"/>
</dbReference>
<dbReference type="Pfam" id="PF04494">
    <property type="entry name" value="TFIID_NTD2"/>
    <property type="match status" value="1"/>
</dbReference>
<comment type="caution">
    <text evidence="13">The sequence shown here is derived from an EMBL/GenBank/DDBJ whole genome shotgun (WGS) entry which is preliminary data.</text>
</comment>
<dbReference type="InterPro" id="IPR015943">
    <property type="entry name" value="WD40/YVTN_repeat-like_dom_sf"/>
</dbReference>
<dbReference type="SMART" id="SM00320">
    <property type="entry name" value="WD40"/>
    <property type="match status" value="5"/>
</dbReference>
<dbReference type="Pfam" id="PF01734">
    <property type="entry name" value="Patatin"/>
    <property type="match status" value="1"/>
</dbReference>
<dbReference type="EMBL" id="MZMZ02002852">
    <property type="protein sequence ID" value="RQM23877.1"/>
    <property type="molecule type" value="Genomic_DNA"/>
</dbReference>
<dbReference type="VEuPathDB" id="FungiDB:H257_03576"/>
<feature type="domain" description="TFIID subunit TAF5 NTD2" evidence="12">
    <location>
        <begin position="54"/>
        <end position="181"/>
    </location>
</feature>
<dbReference type="InterPro" id="IPR019775">
    <property type="entry name" value="WD40_repeat_CS"/>
</dbReference>
<dbReference type="Pfam" id="PF00400">
    <property type="entry name" value="WD40"/>
    <property type="match status" value="5"/>
</dbReference>
<dbReference type="InterPro" id="IPR002641">
    <property type="entry name" value="PNPLA_dom"/>
</dbReference>
<dbReference type="PROSITE" id="PS50082">
    <property type="entry name" value="WD_REPEATS_2"/>
    <property type="match status" value="5"/>
</dbReference>
<evidence type="ECO:0000256" key="1">
    <source>
        <dbReference type="ARBA" id="ARBA00004123"/>
    </source>
</evidence>
<keyword evidence="6" id="KW-0804">Transcription</keyword>
<reference evidence="13" key="1">
    <citation type="submission" date="2018-07" db="EMBL/GenBank/DDBJ databases">
        <title>Annotation of Aphanomyces astaci genome assembly.</title>
        <authorList>
            <person name="Studholme D.J."/>
        </authorList>
    </citation>
    <scope>NUCLEOTIDE SEQUENCE [LARGE SCALE GENOMIC DNA]</scope>
    <source>
        <strain evidence="13">Pc</strain>
    </source>
</reference>
<feature type="transmembrane region" description="Helical" evidence="10">
    <location>
        <begin position="1054"/>
        <end position="1075"/>
    </location>
</feature>
<keyword evidence="14" id="KW-1185">Reference proteome</keyword>
<dbReference type="InterPro" id="IPR037264">
    <property type="entry name" value="TFIID_NTD2_sf"/>
</dbReference>
<dbReference type="SUPFAM" id="SSF50978">
    <property type="entry name" value="WD40 repeat-like"/>
    <property type="match status" value="1"/>
</dbReference>
<dbReference type="PANTHER" id="PTHR19879">
    <property type="entry name" value="TRANSCRIPTION INITIATION FACTOR TFIID"/>
    <property type="match status" value="1"/>
</dbReference>
<evidence type="ECO:0000256" key="6">
    <source>
        <dbReference type="ARBA" id="ARBA00023163"/>
    </source>
</evidence>
<feature type="region of interest" description="Disordered" evidence="9">
    <location>
        <begin position="283"/>
        <end position="322"/>
    </location>
</feature>
<dbReference type="SUPFAM" id="SSF160897">
    <property type="entry name" value="Taf5 N-terminal domain-like"/>
    <property type="match status" value="1"/>
</dbReference>
<dbReference type="GO" id="GO:0005669">
    <property type="term" value="C:transcription factor TFIID complex"/>
    <property type="evidence" value="ECO:0007669"/>
    <property type="project" value="TreeGrafter"/>
</dbReference>
<dbReference type="AlphaFoldDB" id="A0A425D3R2"/>
<feature type="repeat" description="WD" evidence="8">
    <location>
        <begin position="419"/>
        <end position="460"/>
    </location>
</feature>
<feature type="transmembrane region" description="Helical" evidence="10">
    <location>
        <begin position="1002"/>
        <end position="1022"/>
    </location>
</feature>
<dbReference type="InterPro" id="IPR020472">
    <property type="entry name" value="WD40_PAC1"/>
</dbReference>
<organism evidence="13 14">
    <name type="scientific">Aphanomyces astaci</name>
    <name type="common">Crayfish plague agent</name>
    <dbReference type="NCBI Taxonomy" id="112090"/>
    <lineage>
        <taxon>Eukaryota</taxon>
        <taxon>Sar</taxon>
        <taxon>Stramenopiles</taxon>
        <taxon>Oomycota</taxon>
        <taxon>Saprolegniomycetes</taxon>
        <taxon>Saprolegniales</taxon>
        <taxon>Verrucalvaceae</taxon>
        <taxon>Aphanomyces</taxon>
    </lineage>
</organism>
<dbReference type="PROSITE" id="PS00678">
    <property type="entry name" value="WD_REPEATS_1"/>
    <property type="match status" value="3"/>
</dbReference>
<dbReference type="GO" id="GO:0006629">
    <property type="term" value="P:lipid metabolic process"/>
    <property type="evidence" value="ECO:0007669"/>
    <property type="project" value="UniProtKB-KW"/>
</dbReference>
<keyword evidence="2 8" id="KW-0853">WD repeat</keyword>
<keyword evidence="7" id="KW-0539">Nucleus</keyword>
<evidence type="ECO:0000259" key="11">
    <source>
        <dbReference type="Pfam" id="PF01734"/>
    </source>
</evidence>
<evidence type="ECO:0000256" key="3">
    <source>
        <dbReference type="ARBA" id="ARBA00022737"/>
    </source>
</evidence>
<accession>A0A425D3R2</accession>
<feature type="transmembrane region" description="Helical" evidence="10">
    <location>
        <begin position="1029"/>
        <end position="1048"/>
    </location>
</feature>
<keyword evidence="10" id="KW-0812">Transmembrane</keyword>
<gene>
    <name evidence="13" type="ORF">B5M09_001053</name>
</gene>
<dbReference type="GO" id="GO:0016251">
    <property type="term" value="F:RNA polymerase II general transcription initiation factor activity"/>
    <property type="evidence" value="ECO:0007669"/>
    <property type="project" value="TreeGrafter"/>
</dbReference>
<feature type="repeat" description="WD" evidence="8">
    <location>
        <begin position="461"/>
        <end position="502"/>
    </location>
</feature>
<evidence type="ECO:0000256" key="2">
    <source>
        <dbReference type="ARBA" id="ARBA00022574"/>
    </source>
</evidence>
<dbReference type="PROSITE" id="PS50294">
    <property type="entry name" value="WD_REPEATS_REGION"/>
    <property type="match status" value="5"/>
</dbReference>
<dbReference type="CDD" id="cd08044">
    <property type="entry name" value="TAF5_NTD2"/>
    <property type="match status" value="1"/>
</dbReference>
<keyword evidence="5" id="KW-0443">Lipid metabolism</keyword>
<keyword evidence="10" id="KW-1133">Transmembrane helix</keyword>
<evidence type="ECO:0000256" key="9">
    <source>
        <dbReference type="SAM" id="MobiDB-lite"/>
    </source>
</evidence>
<dbReference type="SUPFAM" id="SSF52151">
    <property type="entry name" value="FabD/lysophospholipase-like"/>
    <property type="match status" value="1"/>
</dbReference>
<keyword evidence="4" id="KW-0805">Transcription regulation</keyword>
<dbReference type="Gene3D" id="1.25.40.500">
    <property type="entry name" value="TFIID subunit TAF5, NTD2 domain"/>
    <property type="match status" value="1"/>
</dbReference>
<evidence type="ECO:0000256" key="8">
    <source>
        <dbReference type="PROSITE-ProRule" id="PRU00221"/>
    </source>
</evidence>
<feature type="repeat" description="WD" evidence="8">
    <location>
        <begin position="545"/>
        <end position="586"/>
    </location>
</feature>
<keyword evidence="10" id="KW-0472">Membrane</keyword>
<dbReference type="InterPro" id="IPR001680">
    <property type="entry name" value="WD40_rpt"/>
</dbReference>